<dbReference type="Gene3D" id="1.10.10.10">
    <property type="entry name" value="Winged helix-like DNA-binding domain superfamily/Winged helix DNA-binding domain"/>
    <property type="match status" value="1"/>
</dbReference>
<feature type="region of interest" description="Disordered" evidence="5">
    <location>
        <begin position="1"/>
        <end position="86"/>
    </location>
</feature>
<dbReference type="Proteomes" id="UP000243797">
    <property type="component" value="Unassembled WGS sequence"/>
</dbReference>
<organism evidence="6 7">
    <name type="scientific">Sphaceloma murrayae</name>
    <dbReference type="NCBI Taxonomy" id="2082308"/>
    <lineage>
        <taxon>Eukaryota</taxon>
        <taxon>Fungi</taxon>
        <taxon>Dikarya</taxon>
        <taxon>Ascomycota</taxon>
        <taxon>Pezizomycotina</taxon>
        <taxon>Dothideomycetes</taxon>
        <taxon>Dothideomycetidae</taxon>
        <taxon>Myriangiales</taxon>
        <taxon>Elsinoaceae</taxon>
        <taxon>Sphaceloma</taxon>
    </lineage>
</organism>
<evidence type="ECO:0000256" key="3">
    <source>
        <dbReference type="ARBA" id="ARBA00022927"/>
    </source>
</evidence>
<dbReference type="InterPro" id="IPR036390">
    <property type="entry name" value="WH_DNA-bd_sf"/>
</dbReference>
<evidence type="ECO:0000256" key="5">
    <source>
        <dbReference type="SAM" id="MobiDB-lite"/>
    </source>
</evidence>
<evidence type="ECO:0000256" key="4">
    <source>
        <dbReference type="ARBA" id="ARBA00030094"/>
    </source>
</evidence>
<dbReference type="InParanoid" id="A0A2K1QHB0"/>
<accession>A0A2K1QHB0</accession>
<dbReference type="AlphaFoldDB" id="A0A2K1QHB0"/>
<evidence type="ECO:0000313" key="7">
    <source>
        <dbReference type="Proteomes" id="UP000243797"/>
    </source>
</evidence>
<dbReference type="PANTHER" id="PTHR13149">
    <property type="entry name" value="VACUOLAR PROTEIN SORTING-ASSOCIATED PROTEIN VPS25"/>
    <property type="match status" value="1"/>
</dbReference>
<evidence type="ECO:0000256" key="2">
    <source>
        <dbReference type="ARBA" id="ARBA00022448"/>
    </source>
</evidence>
<comment type="caution">
    <text evidence="6">The sequence shown here is derived from an EMBL/GenBank/DDBJ whole genome shotgun (WGS) entry which is preliminary data.</text>
</comment>
<dbReference type="FunCoup" id="A0A2K1QHB0">
    <property type="interactions" value="780"/>
</dbReference>
<dbReference type="GO" id="GO:0042803">
    <property type="term" value="F:protein homodimerization activity"/>
    <property type="evidence" value="ECO:0007669"/>
    <property type="project" value="TreeGrafter"/>
</dbReference>
<comment type="similarity">
    <text evidence="1">Belongs to the VPS25 family.</text>
</comment>
<evidence type="ECO:0000256" key="1">
    <source>
        <dbReference type="ARBA" id="ARBA00009674"/>
    </source>
</evidence>
<proteinExistence type="inferred from homology"/>
<keyword evidence="2" id="KW-0813">Transport</keyword>
<dbReference type="STRING" id="2082308.A0A2K1QHB0"/>
<dbReference type="GO" id="GO:0000814">
    <property type="term" value="C:ESCRT II complex"/>
    <property type="evidence" value="ECO:0007669"/>
    <property type="project" value="InterPro"/>
</dbReference>
<dbReference type="GO" id="GO:0016236">
    <property type="term" value="P:macroautophagy"/>
    <property type="evidence" value="ECO:0007669"/>
    <property type="project" value="UniProtKB-ARBA"/>
</dbReference>
<name>A0A2K1QHB0_9PEZI</name>
<dbReference type="Pfam" id="PF05871">
    <property type="entry name" value="ESCRT-II"/>
    <property type="match status" value="1"/>
</dbReference>
<dbReference type="InterPro" id="IPR036388">
    <property type="entry name" value="WH-like_DNA-bd_sf"/>
</dbReference>
<dbReference type="InterPro" id="IPR008570">
    <property type="entry name" value="ESCRT-II_cplx_Vps25-sub"/>
</dbReference>
<dbReference type="FunFam" id="1.10.10.10:FF:000141">
    <property type="entry name" value="vacuolar protein-sorting-associated protein 25"/>
    <property type="match status" value="1"/>
</dbReference>
<dbReference type="GO" id="GO:0043328">
    <property type="term" value="P:protein transport to vacuole involved in ubiquitin-dependent protein catabolic process via the multivesicular body sorting pathway"/>
    <property type="evidence" value="ECO:0007669"/>
    <property type="project" value="TreeGrafter"/>
</dbReference>
<evidence type="ECO:0000313" key="6">
    <source>
        <dbReference type="EMBL" id="PNS14546.1"/>
    </source>
</evidence>
<gene>
    <name evidence="6" type="ORF">CAC42_3832</name>
</gene>
<feature type="compositionally biased region" description="Basic residues" evidence="5">
    <location>
        <begin position="1"/>
        <end position="12"/>
    </location>
</feature>
<dbReference type="Gene3D" id="1.10.10.570">
    <property type="entry name" value="Winged helix' DNA-binding domain. Chain C. Domain 1"/>
    <property type="match status" value="1"/>
</dbReference>
<keyword evidence="3" id="KW-0653">Protein transport</keyword>
<dbReference type="SUPFAM" id="SSF46785">
    <property type="entry name" value="Winged helix' DNA-binding domain"/>
    <property type="match status" value="2"/>
</dbReference>
<sequence>MNRGKTPPRKVQSRGSPQPELPGQTSLSHVFQLPSKYLTNNQPPTHPGIMETLSFSSSPAPPTNLTNPSPSSPHPSTAQPTDTFPFPPHHSFPPFFTLQPNLTTLSRQLALWSSLVQSYCSHHRLFRLSLPTAPSLPLFSNPRVHRHLDLLSIRRLIDYMTSAEGDRRAEWILPLPTSSSLASSVALQGTSSGKRREAHTIPNELKTAAYVWWKTPEEWADVIYAWVEGTGQKGSVLTVYELREGEEVARQDWVGMEDEGFRRCLDVLVKRGKAQVFGEVEGAGVKFF</sequence>
<keyword evidence="7" id="KW-1185">Reference proteome</keyword>
<protein>
    <recommendedName>
        <fullName evidence="4">ESCRT-II complex subunit VPS25</fullName>
    </recommendedName>
</protein>
<feature type="compositionally biased region" description="Low complexity" evidence="5">
    <location>
        <begin position="63"/>
        <end position="81"/>
    </location>
</feature>
<dbReference type="PANTHER" id="PTHR13149:SF0">
    <property type="entry name" value="VACUOLAR PROTEIN-SORTING-ASSOCIATED PROTEIN 25"/>
    <property type="match status" value="1"/>
</dbReference>
<dbReference type="EMBL" id="NKHZ01000086">
    <property type="protein sequence ID" value="PNS14546.1"/>
    <property type="molecule type" value="Genomic_DNA"/>
</dbReference>
<reference evidence="6 7" key="1">
    <citation type="submission" date="2017-06" db="EMBL/GenBank/DDBJ databases">
        <title>Draft genome sequence of a variant of Elsinoe murrayae.</title>
        <authorList>
            <person name="Cheng Q."/>
        </authorList>
    </citation>
    <scope>NUCLEOTIDE SEQUENCE [LARGE SCALE GENOMIC DNA]</scope>
    <source>
        <strain evidence="6 7">CQ-2017a</strain>
    </source>
</reference>
<dbReference type="InterPro" id="IPR014041">
    <property type="entry name" value="ESCRT-II_cplx_Vps25-sub_N"/>
</dbReference>
<dbReference type="GO" id="GO:0005198">
    <property type="term" value="F:structural molecule activity"/>
    <property type="evidence" value="ECO:0007669"/>
    <property type="project" value="TreeGrafter"/>
</dbReference>
<dbReference type="OrthoDB" id="245150at2759"/>